<feature type="domain" description="ABC3 transporter permease C-terminal" evidence="8">
    <location>
        <begin position="280"/>
        <end position="404"/>
    </location>
</feature>
<keyword evidence="5 7" id="KW-1133">Transmembrane helix</keyword>
<comment type="subcellular location">
    <subcellularLocation>
        <location evidence="1">Cell membrane</location>
        <topology evidence="1">Multi-pass membrane protein</topology>
    </subcellularLocation>
</comment>
<evidence type="ECO:0000256" key="1">
    <source>
        <dbReference type="ARBA" id="ARBA00004651"/>
    </source>
</evidence>
<dbReference type="GO" id="GO:0044874">
    <property type="term" value="P:lipoprotein localization to outer membrane"/>
    <property type="evidence" value="ECO:0007669"/>
    <property type="project" value="TreeGrafter"/>
</dbReference>
<evidence type="ECO:0000256" key="4">
    <source>
        <dbReference type="ARBA" id="ARBA00022692"/>
    </source>
</evidence>
<evidence type="ECO:0000313" key="11">
    <source>
        <dbReference type="Proteomes" id="UP000185003"/>
    </source>
</evidence>
<dbReference type="OrthoDB" id="1522724at2"/>
<dbReference type="InterPro" id="IPR051447">
    <property type="entry name" value="Lipoprotein-release_system"/>
</dbReference>
<dbReference type="Proteomes" id="UP000185003">
    <property type="component" value="Unassembled WGS sequence"/>
</dbReference>
<feature type="transmembrane region" description="Helical" evidence="7">
    <location>
        <begin position="378"/>
        <end position="397"/>
    </location>
</feature>
<evidence type="ECO:0000313" key="10">
    <source>
        <dbReference type="EMBL" id="SIO42572.1"/>
    </source>
</evidence>
<name>A0A1N6JDZ8_9BACT</name>
<gene>
    <name evidence="10" type="ORF">SAMN04488055_3914</name>
</gene>
<dbReference type="EMBL" id="FSRA01000002">
    <property type="protein sequence ID" value="SIO42572.1"/>
    <property type="molecule type" value="Genomic_DNA"/>
</dbReference>
<comment type="similarity">
    <text evidence="2">Belongs to the ABC-4 integral membrane protein family. LolC/E subfamily.</text>
</comment>
<evidence type="ECO:0000256" key="6">
    <source>
        <dbReference type="ARBA" id="ARBA00023136"/>
    </source>
</evidence>
<dbReference type="PANTHER" id="PTHR30489">
    <property type="entry name" value="LIPOPROTEIN-RELEASING SYSTEM TRANSMEMBRANE PROTEIN LOLE"/>
    <property type="match status" value="1"/>
</dbReference>
<evidence type="ECO:0000256" key="5">
    <source>
        <dbReference type="ARBA" id="ARBA00022989"/>
    </source>
</evidence>
<feature type="transmembrane region" description="Helical" evidence="7">
    <location>
        <begin position="323"/>
        <end position="347"/>
    </location>
</feature>
<keyword evidence="10" id="KW-0449">Lipoprotein</keyword>
<keyword evidence="11" id="KW-1185">Reference proteome</keyword>
<sequence length="410" mass="44709">MIWQFALRYFRARKSTSAINIIAWVSVGAIAVGTAALITVLSVFNGFTGLVKSLYSSFYPTLKVAPATGKTIILTASQLKEIAAIPGVAHYSQSIEEKAVLRFGNEQTIAVLKGVDTAFRSVAGLQDKIVRGRFDLSHENGYQAIFGMGIETALGVDVEHSLVPVNVYMPKRDANSNLNAALPEQALNTGVIYPVGTFAIQQEFDSKYILTDISFLRNLLNMSPGEMSSLELSVKPGYSEKKVKRKVQELLGDTVKVLTRVEQNATIYNVMQTEKWVVYVFLSFILVIAAFNMIGSLSMLVIEKQKDITILKAMGSRNSLVQRIFLTEGLIIAGTGSVIGFSLAITICLLQQHFGLVKLGGGSFLIDAFPVEMHLDDFILVSVTILVIGVLASWYPAKRAASQEIALKAT</sequence>
<dbReference type="InterPro" id="IPR003838">
    <property type="entry name" value="ABC3_permease_C"/>
</dbReference>
<accession>A0A1N6JDZ8</accession>
<dbReference type="InterPro" id="IPR025857">
    <property type="entry name" value="MacB_PCD"/>
</dbReference>
<evidence type="ECO:0000256" key="7">
    <source>
        <dbReference type="SAM" id="Phobius"/>
    </source>
</evidence>
<keyword evidence="3" id="KW-1003">Cell membrane</keyword>
<evidence type="ECO:0000259" key="9">
    <source>
        <dbReference type="Pfam" id="PF12704"/>
    </source>
</evidence>
<proteinExistence type="inferred from homology"/>
<evidence type="ECO:0000256" key="2">
    <source>
        <dbReference type="ARBA" id="ARBA00005236"/>
    </source>
</evidence>
<reference evidence="11" key="1">
    <citation type="submission" date="2016-11" db="EMBL/GenBank/DDBJ databases">
        <authorList>
            <person name="Varghese N."/>
            <person name="Submissions S."/>
        </authorList>
    </citation>
    <scope>NUCLEOTIDE SEQUENCE [LARGE SCALE GENOMIC DNA]</scope>
    <source>
        <strain evidence="11">DSM 24787</strain>
    </source>
</reference>
<dbReference type="AlphaFoldDB" id="A0A1N6JDZ8"/>
<feature type="transmembrane region" description="Helical" evidence="7">
    <location>
        <begin position="21"/>
        <end position="44"/>
    </location>
</feature>
<dbReference type="GO" id="GO:0098797">
    <property type="term" value="C:plasma membrane protein complex"/>
    <property type="evidence" value="ECO:0007669"/>
    <property type="project" value="TreeGrafter"/>
</dbReference>
<feature type="domain" description="MacB-like periplasmic core" evidence="9">
    <location>
        <begin position="25"/>
        <end position="155"/>
    </location>
</feature>
<protein>
    <submittedName>
        <fullName evidence="10">Lipoprotein-releasing system permease protein</fullName>
    </submittedName>
</protein>
<keyword evidence="6 7" id="KW-0472">Membrane</keyword>
<keyword evidence="4 7" id="KW-0812">Transmembrane</keyword>
<feature type="transmembrane region" description="Helical" evidence="7">
    <location>
        <begin position="276"/>
        <end position="302"/>
    </location>
</feature>
<dbReference type="Pfam" id="PF02687">
    <property type="entry name" value="FtsX"/>
    <property type="match status" value="1"/>
</dbReference>
<evidence type="ECO:0000259" key="8">
    <source>
        <dbReference type="Pfam" id="PF02687"/>
    </source>
</evidence>
<evidence type="ECO:0000256" key="3">
    <source>
        <dbReference type="ARBA" id="ARBA00022475"/>
    </source>
</evidence>
<dbReference type="Pfam" id="PF12704">
    <property type="entry name" value="MacB_PCD"/>
    <property type="match status" value="1"/>
</dbReference>
<organism evidence="10 11">
    <name type="scientific">Chitinophaga niabensis</name>
    <dbReference type="NCBI Taxonomy" id="536979"/>
    <lineage>
        <taxon>Bacteria</taxon>
        <taxon>Pseudomonadati</taxon>
        <taxon>Bacteroidota</taxon>
        <taxon>Chitinophagia</taxon>
        <taxon>Chitinophagales</taxon>
        <taxon>Chitinophagaceae</taxon>
        <taxon>Chitinophaga</taxon>
    </lineage>
</organism>
<dbReference type="PANTHER" id="PTHR30489:SF0">
    <property type="entry name" value="LIPOPROTEIN-RELEASING SYSTEM TRANSMEMBRANE PROTEIN LOLE"/>
    <property type="match status" value="1"/>
</dbReference>
<dbReference type="STRING" id="536979.SAMN04488055_3914"/>
<dbReference type="RefSeq" id="WP_074241186.1">
    <property type="nucleotide sequence ID" value="NZ_FSRA01000002.1"/>
</dbReference>